<keyword evidence="2" id="KW-0732">Signal</keyword>
<feature type="chain" id="PRO_5046888684" evidence="2">
    <location>
        <begin position="25"/>
        <end position="157"/>
    </location>
</feature>
<feature type="compositionally biased region" description="Polar residues" evidence="1">
    <location>
        <begin position="145"/>
        <end position="157"/>
    </location>
</feature>
<feature type="signal peptide" evidence="2">
    <location>
        <begin position="1"/>
        <end position="24"/>
    </location>
</feature>
<accession>A0ABP0THV4</accession>
<evidence type="ECO:0000313" key="4">
    <source>
        <dbReference type="Proteomes" id="UP001497512"/>
    </source>
</evidence>
<sequence length="157" mass="17148">MKFVQLVAIVVLSCAASCSTLVESRKLAAEPDREPKVEFFDFSGEDAVVSCAEQPSKKLETGEMVSVPYTHSSQACSVTLLKTGKYVPFVVSQVLPGSSNSGLSVSVDIDETYLFFTLNDTDEHAFVNYRLTSDDDHTATEPEEQQQTPITNSILSQ</sequence>
<gene>
    <name evidence="3" type="ORF">CSSPTR1EN2_LOCUS3568</name>
</gene>
<dbReference type="Proteomes" id="UP001497512">
    <property type="component" value="Chromosome 11"/>
</dbReference>
<keyword evidence="4" id="KW-1185">Reference proteome</keyword>
<proteinExistence type="predicted"/>
<protein>
    <submittedName>
        <fullName evidence="3">Uncharacterized protein</fullName>
    </submittedName>
</protein>
<reference evidence="3" key="1">
    <citation type="submission" date="2024-02" db="EMBL/GenBank/DDBJ databases">
        <authorList>
            <consortium name="ELIXIR-Norway"/>
            <consortium name="Elixir Norway"/>
        </authorList>
    </citation>
    <scope>NUCLEOTIDE SEQUENCE</scope>
</reference>
<name>A0ABP0THV4_9BRYO</name>
<organism evidence="3 4">
    <name type="scientific">Sphagnum troendelagicum</name>
    <dbReference type="NCBI Taxonomy" id="128251"/>
    <lineage>
        <taxon>Eukaryota</taxon>
        <taxon>Viridiplantae</taxon>
        <taxon>Streptophyta</taxon>
        <taxon>Embryophyta</taxon>
        <taxon>Bryophyta</taxon>
        <taxon>Sphagnophytina</taxon>
        <taxon>Sphagnopsida</taxon>
        <taxon>Sphagnales</taxon>
        <taxon>Sphagnaceae</taxon>
        <taxon>Sphagnum</taxon>
    </lineage>
</organism>
<evidence type="ECO:0000256" key="1">
    <source>
        <dbReference type="SAM" id="MobiDB-lite"/>
    </source>
</evidence>
<dbReference type="EMBL" id="OZ019903">
    <property type="protein sequence ID" value="CAK9196627.1"/>
    <property type="molecule type" value="Genomic_DNA"/>
</dbReference>
<feature type="region of interest" description="Disordered" evidence="1">
    <location>
        <begin position="136"/>
        <end position="157"/>
    </location>
</feature>
<evidence type="ECO:0000313" key="3">
    <source>
        <dbReference type="EMBL" id="CAK9196627.1"/>
    </source>
</evidence>
<evidence type="ECO:0000256" key="2">
    <source>
        <dbReference type="SAM" id="SignalP"/>
    </source>
</evidence>